<comment type="function">
    <text evidence="13">Mitochondrial membrane ATP synthase (F(1)F(0) ATP synthase or Complex V) produces ATP from ADP in the presence of a proton gradient across the membrane which is generated by electron transport complexes of the respiratory chain. F-type ATPases consist of two structural domains, F(1) - containing the extramembraneous catalytic core and F(0) - containing the membrane proton channel, linked together by a central stalk and a peripheral stalk. During catalysis, ATP synthesis in the catalytic domain of F(1) is coupled via a rotary mechanism of the central stalk subunits to proton translocation. Part of the complex F(0) domain. Minor subunit located with subunit a in the membrane.</text>
</comment>
<evidence type="ECO:0000256" key="2">
    <source>
        <dbReference type="ARBA" id="ARBA00008892"/>
    </source>
</evidence>
<evidence type="ECO:0000313" key="15">
    <source>
        <dbReference type="EMBL" id="QTK22376.1"/>
    </source>
</evidence>
<dbReference type="Pfam" id="PF05933">
    <property type="entry name" value="Fun_ATP-synt_8"/>
    <property type="match status" value="1"/>
</dbReference>
<evidence type="ECO:0000256" key="4">
    <source>
        <dbReference type="ARBA" id="ARBA00022448"/>
    </source>
</evidence>
<dbReference type="AlphaFoldDB" id="A0A8A6W4U2"/>
<evidence type="ECO:0000256" key="1">
    <source>
        <dbReference type="ARBA" id="ARBA00004304"/>
    </source>
</evidence>
<reference evidence="15" key="1">
    <citation type="journal article" date="2021" name="Commun. Biol.">
        <title>Genomic insights into the host specific adaptation of the Pneumocystis genus.</title>
        <authorList>
            <person name="Cisse O.H."/>
            <person name="Ma L."/>
            <person name="Dekker J.P."/>
            <person name="Khil P.P."/>
            <person name="Youn J.-H."/>
            <person name="Brenchley J.M."/>
            <person name="Blair R."/>
            <person name="Pahar B."/>
            <person name="Chabe M."/>
            <person name="Van Rompay K.K.A."/>
            <person name="Keesler R."/>
            <person name="Sukura A."/>
            <person name="Hirsch V."/>
            <person name="Kutty G."/>
            <person name="Liu Y."/>
            <person name="Peng L."/>
            <person name="Chen J."/>
            <person name="Song J."/>
            <person name="Weissenbacher-Lang C."/>
            <person name="Xu J."/>
            <person name="Upham N.S."/>
            <person name="Stajich J.E."/>
            <person name="Cuomo C.A."/>
            <person name="Cushion M.T."/>
            <person name="Kovacs J.A."/>
        </authorList>
    </citation>
    <scope>NUCLEOTIDE SEQUENCE</scope>
    <source>
        <strain evidence="15">AU</strain>
        <strain evidence="14">CK1</strain>
    </source>
</reference>
<keyword evidence="12 13" id="KW-0066">ATP synthesis</keyword>
<keyword evidence="5 13" id="KW-0138">CF(0)</keyword>
<evidence type="ECO:0000256" key="7">
    <source>
        <dbReference type="ARBA" id="ARBA00022781"/>
    </source>
</evidence>
<name>A0A8A6W4U2_9ASCO</name>
<comment type="subcellular location">
    <subcellularLocation>
        <location evidence="13">Mitochondrion inner membrane</location>
        <topology evidence="13">Single-pass membrane protein</topology>
    </subcellularLocation>
    <subcellularLocation>
        <location evidence="1">Mitochondrion membrane</location>
        <topology evidence="1">Single-pass membrane protein</topology>
    </subcellularLocation>
</comment>
<dbReference type="GO" id="GO:0005743">
    <property type="term" value="C:mitochondrial inner membrane"/>
    <property type="evidence" value="ECO:0007669"/>
    <property type="project" value="UniProtKB-SubCell"/>
</dbReference>
<evidence type="ECO:0000256" key="9">
    <source>
        <dbReference type="ARBA" id="ARBA00023065"/>
    </source>
</evidence>
<gene>
    <name evidence="15" type="primary">atp8</name>
</gene>
<sequence>MPQLLPFYFVNQIFYGFTALFIVIYIYSKYILPRYLQLFIIRSHLANKFE</sequence>
<evidence type="ECO:0000256" key="13">
    <source>
        <dbReference type="RuleBase" id="RU368038"/>
    </source>
</evidence>
<evidence type="ECO:0000256" key="3">
    <source>
        <dbReference type="ARBA" id="ARBA00019651"/>
    </source>
</evidence>
<keyword evidence="8 13" id="KW-1133">Transmembrane helix</keyword>
<geneLocation type="mitochondrion" evidence="15"/>
<keyword evidence="6 13" id="KW-0812">Transmembrane</keyword>
<dbReference type="EMBL" id="MT726217">
    <property type="protein sequence ID" value="QTK22376.1"/>
    <property type="molecule type" value="Genomic_DNA"/>
</dbReference>
<organism evidence="15">
    <name type="scientific">Pneumocystis canis</name>
    <dbReference type="NCBI Taxonomy" id="2698477"/>
    <lineage>
        <taxon>Eukaryota</taxon>
        <taxon>Fungi</taxon>
        <taxon>Dikarya</taxon>
        <taxon>Ascomycota</taxon>
        <taxon>Taphrinomycotina</taxon>
        <taxon>Pneumocystomycetes</taxon>
        <taxon>Pneumocystaceae</taxon>
        <taxon>Pneumocystis</taxon>
    </lineage>
</organism>
<evidence type="ECO:0000313" key="14">
    <source>
        <dbReference type="EMBL" id="QTK22346.1"/>
    </source>
</evidence>
<dbReference type="EMBL" id="MT726215">
    <property type="protein sequence ID" value="QTK22346.1"/>
    <property type="molecule type" value="Genomic_DNA"/>
</dbReference>
<evidence type="ECO:0000256" key="11">
    <source>
        <dbReference type="ARBA" id="ARBA00023136"/>
    </source>
</evidence>
<keyword evidence="7 13" id="KW-0375">Hydrogen ion transport</keyword>
<dbReference type="RefSeq" id="YP_010248567.1">
    <property type="nucleotide sequence ID" value="NC_060320.1"/>
</dbReference>
<dbReference type="GO" id="GO:0045259">
    <property type="term" value="C:proton-transporting ATP synthase complex"/>
    <property type="evidence" value="ECO:0007669"/>
    <property type="project" value="UniProtKB-KW"/>
</dbReference>
<comment type="subunit">
    <text evidence="13">F-type ATPases have 2 components, CF(1) - the catalytic core - and CF(0) - the membrane proton channel.</text>
</comment>
<comment type="similarity">
    <text evidence="2 13">Belongs to the ATPase protein 8 family.</text>
</comment>
<keyword evidence="11 13" id="KW-0472">Membrane</keyword>
<evidence type="ECO:0000256" key="10">
    <source>
        <dbReference type="ARBA" id="ARBA00023128"/>
    </source>
</evidence>
<feature type="transmembrane region" description="Helical" evidence="13">
    <location>
        <begin position="12"/>
        <end position="32"/>
    </location>
</feature>
<keyword evidence="10 13" id="KW-0496">Mitochondrion</keyword>
<dbReference type="InterPro" id="IPR009230">
    <property type="entry name" value="ATP_synth_su8_fun"/>
</dbReference>
<dbReference type="GeneID" id="70587656"/>
<dbReference type="PANTHER" id="PTHR36101">
    <property type="entry name" value="ATP SYNTHASE PROTEIN 8"/>
    <property type="match status" value="1"/>
</dbReference>
<evidence type="ECO:0000256" key="6">
    <source>
        <dbReference type="ARBA" id="ARBA00022692"/>
    </source>
</evidence>
<dbReference type="PANTHER" id="PTHR36101:SF1">
    <property type="entry name" value="ATP SYNTHASE PROTEIN 8"/>
    <property type="match status" value="1"/>
</dbReference>
<keyword evidence="4 13" id="KW-0813">Transport</keyword>
<accession>A0A8A6W4U2</accession>
<proteinExistence type="inferred from homology"/>
<evidence type="ECO:0000256" key="12">
    <source>
        <dbReference type="ARBA" id="ARBA00023310"/>
    </source>
</evidence>
<evidence type="ECO:0000256" key="8">
    <source>
        <dbReference type="ARBA" id="ARBA00022989"/>
    </source>
</evidence>
<dbReference type="GO" id="GO:0046933">
    <property type="term" value="F:proton-transporting ATP synthase activity, rotational mechanism"/>
    <property type="evidence" value="ECO:0007669"/>
    <property type="project" value="TreeGrafter"/>
</dbReference>
<keyword evidence="9 13" id="KW-0406">Ion transport</keyword>
<evidence type="ECO:0000256" key="5">
    <source>
        <dbReference type="ARBA" id="ARBA00022547"/>
    </source>
</evidence>
<protein>
    <recommendedName>
        <fullName evidence="3 13">ATP synthase protein 8</fullName>
    </recommendedName>
</protein>